<dbReference type="GO" id="GO:0006955">
    <property type="term" value="P:immune response"/>
    <property type="evidence" value="ECO:0007669"/>
    <property type="project" value="InterPro"/>
</dbReference>
<comment type="similarity">
    <text evidence="2">Belongs to the tumor necrosis factor family.</text>
</comment>
<dbReference type="Gene3D" id="2.60.120.40">
    <property type="match status" value="1"/>
</dbReference>
<dbReference type="PANTHER" id="PTHR11471:SF13">
    <property type="entry name" value="TNF FAMILY PROFILE DOMAIN-CONTAINING PROTEIN"/>
    <property type="match status" value="1"/>
</dbReference>
<dbReference type="GO" id="GO:0005615">
    <property type="term" value="C:extracellular space"/>
    <property type="evidence" value="ECO:0007669"/>
    <property type="project" value="UniProtKB-KW"/>
</dbReference>
<protein>
    <recommendedName>
        <fullName evidence="5">THD domain-containing protein</fullName>
    </recommendedName>
</protein>
<evidence type="ECO:0000256" key="3">
    <source>
        <dbReference type="ARBA" id="ARBA00022514"/>
    </source>
</evidence>
<dbReference type="Proteomes" id="UP001195483">
    <property type="component" value="Unassembled WGS sequence"/>
</dbReference>
<organism evidence="6 7">
    <name type="scientific">Potamilus streckersoni</name>
    <dbReference type="NCBI Taxonomy" id="2493646"/>
    <lineage>
        <taxon>Eukaryota</taxon>
        <taxon>Metazoa</taxon>
        <taxon>Spiralia</taxon>
        <taxon>Lophotrochozoa</taxon>
        <taxon>Mollusca</taxon>
        <taxon>Bivalvia</taxon>
        <taxon>Autobranchia</taxon>
        <taxon>Heteroconchia</taxon>
        <taxon>Palaeoheterodonta</taxon>
        <taxon>Unionida</taxon>
        <taxon>Unionoidea</taxon>
        <taxon>Unionidae</taxon>
        <taxon>Ambleminae</taxon>
        <taxon>Lampsilini</taxon>
        <taxon>Potamilus</taxon>
    </lineage>
</organism>
<keyword evidence="7" id="KW-1185">Reference proteome</keyword>
<dbReference type="InterPro" id="IPR006052">
    <property type="entry name" value="TNF_dom"/>
</dbReference>
<dbReference type="Pfam" id="PF00229">
    <property type="entry name" value="TNF"/>
    <property type="match status" value="1"/>
</dbReference>
<keyword evidence="4" id="KW-0472">Membrane</keyword>
<dbReference type="SUPFAM" id="SSF49842">
    <property type="entry name" value="TNF-like"/>
    <property type="match status" value="1"/>
</dbReference>
<evidence type="ECO:0000259" key="5">
    <source>
        <dbReference type="PROSITE" id="PS50049"/>
    </source>
</evidence>
<accession>A0AAE0WC81</accession>
<feature type="domain" description="THD" evidence="5">
    <location>
        <begin position="50"/>
        <end position="210"/>
    </location>
</feature>
<dbReference type="GO" id="GO:0005164">
    <property type="term" value="F:tumor necrosis factor receptor binding"/>
    <property type="evidence" value="ECO:0007669"/>
    <property type="project" value="InterPro"/>
</dbReference>
<evidence type="ECO:0000313" key="6">
    <source>
        <dbReference type="EMBL" id="KAK3609988.1"/>
    </source>
</evidence>
<reference evidence="6" key="1">
    <citation type="journal article" date="2021" name="Genome Biol. Evol.">
        <title>A High-Quality Reference Genome for a Parasitic Bivalve with Doubly Uniparental Inheritance (Bivalvia: Unionida).</title>
        <authorList>
            <person name="Smith C.H."/>
        </authorList>
    </citation>
    <scope>NUCLEOTIDE SEQUENCE</scope>
    <source>
        <strain evidence="6">CHS0354</strain>
    </source>
</reference>
<evidence type="ECO:0000313" key="7">
    <source>
        <dbReference type="Proteomes" id="UP001195483"/>
    </source>
</evidence>
<dbReference type="AlphaFoldDB" id="A0AAE0WC81"/>
<comment type="caution">
    <text evidence="6">The sequence shown here is derived from an EMBL/GenBank/DDBJ whole genome shotgun (WGS) entry which is preliminary data.</text>
</comment>
<name>A0AAE0WC81_9BIVA</name>
<comment type="subcellular location">
    <subcellularLocation>
        <location evidence="1">Membrane</location>
    </subcellularLocation>
</comment>
<dbReference type="GO" id="GO:0016020">
    <property type="term" value="C:membrane"/>
    <property type="evidence" value="ECO:0007669"/>
    <property type="project" value="UniProtKB-SubCell"/>
</dbReference>
<reference evidence="6" key="3">
    <citation type="submission" date="2023-05" db="EMBL/GenBank/DDBJ databases">
        <authorList>
            <person name="Smith C.H."/>
        </authorList>
    </citation>
    <scope>NUCLEOTIDE SEQUENCE</scope>
    <source>
        <strain evidence="6">CHS0354</strain>
        <tissue evidence="6">Mantle</tissue>
    </source>
</reference>
<proteinExistence type="inferred from homology"/>
<dbReference type="GO" id="GO:0005125">
    <property type="term" value="F:cytokine activity"/>
    <property type="evidence" value="ECO:0007669"/>
    <property type="project" value="UniProtKB-KW"/>
</dbReference>
<gene>
    <name evidence="6" type="ORF">CHS0354_032332</name>
</gene>
<evidence type="ECO:0000256" key="1">
    <source>
        <dbReference type="ARBA" id="ARBA00004370"/>
    </source>
</evidence>
<dbReference type="EMBL" id="JAEAOA010001913">
    <property type="protein sequence ID" value="KAK3609988.1"/>
    <property type="molecule type" value="Genomic_DNA"/>
</dbReference>
<keyword evidence="3" id="KW-0202">Cytokine</keyword>
<dbReference type="SMART" id="SM00207">
    <property type="entry name" value="TNF"/>
    <property type="match status" value="1"/>
</dbReference>
<dbReference type="PROSITE" id="PS50049">
    <property type="entry name" value="THD_2"/>
    <property type="match status" value="1"/>
</dbReference>
<evidence type="ECO:0000256" key="2">
    <source>
        <dbReference type="ARBA" id="ARBA00008670"/>
    </source>
</evidence>
<reference evidence="6" key="2">
    <citation type="journal article" date="2021" name="Genome Biol. Evol.">
        <title>Developing a high-quality reference genome for a parasitic bivalve with doubly uniparental inheritance (Bivalvia: Unionida).</title>
        <authorList>
            <person name="Smith C.H."/>
        </authorList>
    </citation>
    <scope>NUCLEOTIDE SEQUENCE</scope>
    <source>
        <strain evidence="6">CHS0354</strain>
        <tissue evidence="6">Mantle</tissue>
    </source>
</reference>
<dbReference type="PANTHER" id="PTHR11471">
    <property type="entry name" value="TUMOR NECROSIS FACTOR FAMILY MEMBER"/>
    <property type="match status" value="1"/>
</dbReference>
<evidence type="ECO:0000256" key="4">
    <source>
        <dbReference type="ARBA" id="ARBA00023136"/>
    </source>
</evidence>
<sequence length="210" mass="23461">MNAKKSYCLHNLHLTWYALTLQNGYTSEATTERLTSDVYKSLGSWRSRNTAAHLYANVSSLPGENTKFRMSTDVAMGSARVIAHKLTWQTYLGYGSTITQGITLTPESRLMVPSAGFYFVYSAVTFKCQMRSTPLIHLINRQHRDRPNADIQQLLLSKKSECGPGGIHTSFLAGVLKLTRNDELSVSLSDVSRSSVYRTTLANYFGVYSL</sequence>
<dbReference type="InterPro" id="IPR008983">
    <property type="entry name" value="Tumour_necrosis_fac-like_dom"/>
</dbReference>